<dbReference type="RefSeq" id="WP_153352811.1">
    <property type="nucleotide sequence ID" value="NZ_JAYKOO010000005.1"/>
</dbReference>
<feature type="domain" description="DUF1902" evidence="1">
    <location>
        <begin position="8"/>
        <end position="53"/>
    </location>
</feature>
<sequence>MTSLDAIIAHAVWDAEPSVWVATPDDFDGLAVEAATLDALGPEVQAALSDFIELSGPSLHCGRFLSGFSPSKSS</sequence>
<comment type="caution">
    <text evidence="2">The sequence shown here is derived from an EMBL/GenBank/DDBJ whole genome shotgun (WGS) entry which is preliminary data.</text>
</comment>
<dbReference type="SUPFAM" id="SSF143100">
    <property type="entry name" value="TTHA1013/TTHA0281-like"/>
    <property type="match status" value="1"/>
</dbReference>
<gene>
    <name evidence="2" type="ORF">GAO09_04165</name>
</gene>
<reference evidence="2 3" key="1">
    <citation type="submission" date="2019-11" db="EMBL/GenBank/DDBJ databases">
        <title>Genome analysis of Rhizobacterium cereale a novel genus and species isolated from maize roots in North Spain.</title>
        <authorList>
            <person name="Menendez E."/>
            <person name="Flores-Felix J.D."/>
            <person name="Ramirez-Bahena M.-H."/>
            <person name="Igual J.M."/>
            <person name="Garcia-Fraile P."/>
            <person name="Peix A."/>
            <person name="Velazquez E."/>
        </authorList>
    </citation>
    <scope>NUCLEOTIDE SEQUENCE [LARGE SCALE GENOMIC DNA]</scope>
    <source>
        <strain evidence="2 3">RZME27</strain>
    </source>
</reference>
<dbReference type="InterPro" id="IPR035069">
    <property type="entry name" value="TTHA1013/TTHA0281-like"/>
</dbReference>
<dbReference type="Pfam" id="PF08972">
    <property type="entry name" value="DUF1902"/>
    <property type="match status" value="1"/>
</dbReference>
<protein>
    <submittedName>
        <fullName evidence="2">DUF1902 domain-containing protein</fullName>
    </submittedName>
</protein>
<evidence type="ECO:0000259" key="1">
    <source>
        <dbReference type="Pfam" id="PF08972"/>
    </source>
</evidence>
<dbReference type="AlphaFoldDB" id="A0A6A8A8Y9"/>
<dbReference type="EMBL" id="WIXI01000028">
    <property type="protein sequence ID" value="MQY45261.1"/>
    <property type="molecule type" value="Genomic_DNA"/>
</dbReference>
<dbReference type="InterPro" id="IPR015066">
    <property type="entry name" value="DUF1902"/>
</dbReference>
<dbReference type="Proteomes" id="UP000435138">
    <property type="component" value="Unassembled WGS sequence"/>
</dbReference>
<accession>A0A6A8A8Y9</accession>
<keyword evidence="3" id="KW-1185">Reference proteome</keyword>
<proteinExistence type="predicted"/>
<name>A0A6A8A8Y9_9HYPH</name>
<evidence type="ECO:0000313" key="2">
    <source>
        <dbReference type="EMBL" id="MQY45261.1"/>
    </source>
</evidence>
<dbReference type="Gene3D" id="3.30.2390.10">
    <property type="entry name" value="TTHA1013-like"/>
    <property type="match status" value="1"/>
</dbReference>
<evidence type="ECO:0000313" key="3">
    <source>
        <dbReference type="Proteomes" id="UP000435138"/>
    </source>
</evidence>
<organism evidence="2 3">
    <name type="scientific">Endobacterium cereale</name>
    <dbReference type="NCBI Taxonomy" id="2663029"/>
    <lineage>
        <taxon>Bacteria</taxon>
        <taxon>Pseudomonadati</taxon>
        <taxon>Pseudomonadota</taxon>
        <taxon>Alphaproteobacteria</taxon>
        <taxon>Hyphomicrobiales</taxon>
        <taxon>Rhizobiaceae</taxon>
        <taxon>Endobacterium</taxon>
    </lineage>
</organism>